<dbReference type="EMBL" id="NIRR01000011">
    <property type="protein sequence ID" value="OWP63504.1"/>
    <property type="molecule type" value="Genomic_DNA"/>
</dbReference>
<protein>
    <submittedName>
        <fullName evidence="2">Uncharacterized protein</fullName>
    </submittedName>
</protein>
<keyword evidence="3" id="KW-1185">Reference proteome</keyword>
<dbReference type="Proteomes" id="UP000197277">
    <property type="component" value="Unassembled WGS sequence"/>
</dbReference>
<evidence type="ECO:0000313" key="2">
    <source>
        <dbReference type="EMBL" id="OWP63504.1"/>
    </source>
</evidence>
<name>A0A246FP18_9BACT</name>
<comment type="caution">
    <text evidence="2">The sequence shown here is derived from an EMBL/GenBank/DDBJ whole genome shotgun (WGS) entry which is preliminary data.</text>
</comment>
<evidence type="ECO:0000313" key="3">
    <source>
        <dbReference type="Proteomes" id="UP000197277"/>
    </source>
</evidence>
<dbReference type="OrthoDB" id="9915897at2"/>
<dbReference type="RefSeq" id="WP_088464118.1">
    <property type="nucleotide sequence ID" value="NZ_NIRR01000011.1"/>
</dbReference>
<feature type="compositionally biased region" description="Basic residues" evidence="1">
    <location>
        <begin position="110"/>
        <end position="123"/>
    </location>
</feature>
<sequence length="132" mass="14580">MLEHLNGLEVQGLVGDQPKDTKAQVLGKKYPKVFYLLDAAPLFAFSESGLANICKRFGVSRETLEDCINTYLRPGESPDRDEHMAQDVARLLTVTPELLDTIAKAVGPKTRPRKKVAARTRSSKAKEGRKNG</sequence>
<organism evidence="2 3">
    <name type="scientific">Hymenobacter amundsenii</name>
    <dbReference type="NCBI Taxonomy" id="2006685"/>
    <lineage>
        <taxon>Bacteria</taxon>
        <taxon>Pseudomonadati</taxon>
        <taxon>Bacteroidota</taxon>
        <taxon>Cytophagia</taxon>
        <taxon>Cytophagales</taxon>
        <taxon>Hymenobacteraceae</taxon>
        <taxon>Hymenobacter</taxon>
    </lineage>
</organism>
<dbReference type="AlphaFoldDB" id="A0A246FP18"/>
<proteinExistence type="predicted"/>
<reference evidence="2 3" key="1">
    <citation type="submission" date="2017-06" db="EMBL/GenBank/DDBJ databases">
        <title>Hymenobacter amundsenii sp. nov. isolated from regoliths in Antarctica.</title>
        <authorList>
            <person name="Sedlacek I."/>
            <person name="Kralova S."/>
            <person name="Pantucek R."/>
            <person name="Svec P."/>
            <person name="Holochova P."/>
            <person name="Stankova E."/>
            <person name="Vrbovska V."/>
            <person name="Busse H.-J."/>
        </authorList>
    </citation>
    <scope>NUCLEOTIDE SEQUENCE [LARGE SCALE GENOMIC DNA]</scope>
    <source>
        <strain evidence="2 3">CCM 8682</strain>
    </source>
</reference>
<evidence type="ECO:0000256" key="1">
    <source>
        <dbReference type="SAM" id="MobiDB-lite"/>
    </source>
</evidence>
<gene>
    <name evidence="2" type="ORF">CDA63_09005</name>
</gene>
<accession>A0A246FP18</accession>
<feature type="region of interest" description="Disordered" evidence="1">
    <location>
        <begin position="105"/>
        <end position="132"/>
    </location>
</feature>